<dbReference type="RefSeq" id="YP_008857404.1">
    <property type="nucleotide sequence ID" value="NC_022968.1"/>
</dbReference>
<sequence>MNRSITYADISALTRDLLQRTYPKGKALCIRADSDFFRVGESYDIVRIDHWEDTVHIATGNYFDDVLVCGRTMYEGIVAAKVENEENVYVFDICERRQKRES</sequence>
<reference evidence="1 2" key="1">
    <citation type="journal article" date="2014" name="Arch. Virol.">
        <title>Complete genome sequence of enterobacteria phage 4MG, a new member of the subgroup "PVP-SE1-like phage" of the "rV5-like viruses".</title>
        <authorList>
            <person name="Kim M."/>
            <person name="Heu S."/>
            <person name="Ryu S."/>
        </authorList>
    </citation>
    <scope>NUCLEOTIDE SEQUENCE [LARGE SCALE GENOMIC DNA]</scope>
</reference>
<dbReference type="KEGG" id="vg:17776438"/>
<organism evidence="1 2">
    <name type="scientific">Escherichia phage 4MG</name>
    <dbReference type="NCBI Taxonomy" id="1391428"/>
    <lineage>
        <taxon>Viruses</taxon>
        <taxon>Duplodnaviria</taxon>
        <taxon>Heunggongvirae</taxon>
        <taxon>Uroviricota</taxon>
        <taxon>Caudoviricetes</taxon>
        <taxon>Vequintavirinae</taxon>
        <taxon>Seunavirus</taxon>
        <taxon>Seunavirus 4MG</taxon>
    </lineage>
</organism>
<evidence type="ECO:0000313" key="2">
    <source>
        <dbReference type="Proteomes" id="UP000018620"/>
    </source>
</evidence>
<dbReference type="EMBL" id="KF550303">
    <property type="protein sequence ID" value="AGZ17662.1"/>
    <property type="molecule type" value="Genomic_DNA"/>
</dbReference>
<protein>
    <submittedName>
        <fullName evidence="1">Hyphothetical protein</fullName>
    </submittedName>
</protein>
<accession>V5KT21</accession>
<evidence type="ECO:0000313" key="1">
    <source>
        <dbReference type="EMBL" id="AGZ17662.1"/>
    </source>
</evidence>
<keyword evidence="2" id="KW-1185">Reference proteome</keyword>
<dbReference type="Proteomes" id="UP000018620">
    <property type="component" value="Segment"/>
</dbReference>
<gene>
    <name evidence="1" type="ORF">4MG_188</name>
</gene>
<proteinExistence type="predicted"/>
<name>V5KT21_9CAUD</name>